<reference evidence="2" key="1">
    <citation type="submission" date="2025-08" db="UniProtKB">
        <authorList>
            <consortium name="RefSeq"/>
        </authorList>
    </citation>
    <scope>IDENTIFICATION</scope>
</reference>
<dbReference type="STRING" id="4097.A0A1S4D0G4"/>
<evidence type="ECO:0000259" key="1">
    <source>
        <dbReference type="Pfam" id="PF07727"/>
    </source>
</evidence>
<proteinExistence type="predicted"/>
<dbReference type="Pfam" id="PF07727">
    <property type="entry name" value="RVT_2"/>
    <property type="match status" value="1"/>
</dbReference>
<protein>
    <submittedName>
        <fullName evidence="2">Uncharacterized mitochondrial protein AtMg00810-like</fullName>
    </submittedName>
</protein>
<dbReference type="AlphaFoldDB" id="A0A1S4D0G4"/>
<dbReference type="InterPro" id="IPR043502">
    <property type="entry name" value="DNA/RNA_pol_sf"/>
</dbReference>
<feature type="domain" description="Reverse transcriptase Ty1/copia-type" evidence="1">
    <location>
        <begin position="2"/>
        <end position="83"/>
    </location>
</feature>
<name>A0A1S4D0G4_TOBAC</name>
<dbReference type="KEGG" id="nta:107824617"/>
<dbReference type="RefSeq" id="XP_016506907.1">
    <property type="nucleotide sequence ID" value="XM_016651421.1"/>
</dbReference>
<dbReference type="OrthoDB" id="1304232at2759"/>
<dbReference type="PaxDb" id="4097-A0A1S4D0G4"/>
<dbReference type="InterPro" id="IPR013103">
    <property type="entry name" value="RVT_2"/>
</dbReference>
<organism evidence="2">
    <name type="scientific">Nicotiana tabacum</name>
    <name type="common">Common tobacco</name>
    <dbReference type="NCBI Taxonomy" id="4097"/>
    <lineage>
        <taxon>Eukaryota</taxon>
        <taxon>Viridiplantae</taxon>
        <taxon>Streptophyta</taxon>
        <taxon>Embryophyta</taxon>
        <taxon>Tracheophyta</taxon>
        <taxon>Spermatophyta</taxon>
        <taxon>Magnoliopsida</taxon>
        <taxon>eudicotyledons</taxon>
        <taxon>Gunneridae</taxon>
        <taxon>Pentapetalae</taxon>
        <taxon>asterids</taxon>
        <taxon>lamiids</taxon>
        <taxon>Solanales</taxon>
        <taxon>Solanaceae</taxon>
        <taxon>Nicotianoideae</taxon>
        <taxon>Nicotianeae</taxon>
        <taxon>Nicotiana</taxon>
    </lineage>
</organism>
<evidence type="ECO:0000313" key="2">
    <source>
        <dbReference type="RefSeq" id="XP_016506907.1"/>
    </source>
</evidence>
<dbReference type="SUPFAM" id="SSF56672">
    <property type="entry name" value="DNA/RNA polymerases"/>
    <property type="match status" value="1"/>
</dbReference>
<sequence length="136" mass="15279">MVVVLVYVDDLLITRDSPIIIQQTKDDLQTSFKIKYLGELKYFLGIEFARNSDGILMHQHKYALELIVELGLSGSKPVSCPMEPNVKLTTAEFDTHTGTSDDTLFTDPGPYQRLLGKLLYLTVTRPNISFPVQSLS</sequence>
<accession>A0A1S4D0G4</accession>
<gene>
    <name evidence="2" type="primary">LOC107824617</name>
</gene>